<feature type="region of interest" description="Disordered" evidence="1">
    <location>
        <begin position="215"/>
        <end position="235"/>
    </location>
</feature>
<name>A0ABP9QK99_9RHOO</name>
<gene>
    <name evidence="2" type="ORF">GCM10025770_15100</name>
</gene>
<dbReference type="Proteomes" id="UP001500547">
    <property type="component" value="Unassembled WGS sequence"/>
</dbReference>
<dbReference type="InterPro" id="IPR029058">
    <property type="entry name" value="AB_hydrolase_fold"/>
</dbReference>
<organism evidence="2 3">
    <name type="scientific">Viridibacterium curvum</name>
    <dbReference type="NCBI Taxonomy" id="1101404"/>
    <lineage>
        <taxon>Bacteria</taxon>
        <taxon>Pseudomonadati</taxon>
        <taxon>Pseudomonadota</taxon>
        <taxon>Betaproteobacteria</taxon>
        <taxon>Rhodocyclales</taxon>
        <taxon>Rhodocyclaceae</taxon>
        <taxon>Viridibacterium</taxon>
    </lineage>
</organism>
<protein>
    <recommendedName>
        <fullName evidence="4">Alpha/beta hydrolase</fullName>
    </recommendedName>
</protein>
<evidence type="ECO:0000256" key="1">
    <source>
        <dbReference type="SAM" id="MobiDB-lite"/>
    </source>
</evidence>
<sequence>MAFALRHTSLRIQAERVWLDALLSHAPDVRGLIIHASPFLHHLADSRENFAAAQLRDAGFGTLLVSLLTPYEETRDPDVRYDASLLTNRLVSLLGWIRQQPQLTGLPLGLIAAGTAAGAAVRLLSRDPDCVAVLCLRAGRPDLAGADPLRRLRLPVLLQLPGNEPDLRTPNEQAWALIPEPRRWIEIPEASASFIEPGTLDHAARSTCDWLLQHMPERAEPSPPASPEPQDAPRQ</sequence>
<reference evidence="3" key="1">
    <citation type="journal article" date="2019" name="Int. J. Syst. Evol. Microbiol.">
        <title>The Global Catalogue of Microorganisms (GCM) 10K type strain sequencing project: providing services to taxonomists for standard genome sequencing and annotation.</title>
        <authorList>
            <consortium name="The Broad Institute Genomics Platform"/>
            <consortium name="The Broad Institute Genome Sequencing Center for Infectious Disease"/>
            <person name="Wu L."/>
            <person name="Ma J."/>
        </authorList>
    </citation>
    <scope>NUCLEOTIDE SEQUENCE [LARGE SCALE GENOMIC DNA]</scope>
    <source>
        <strain evidence="3">JCM 18715</strain>
    </source>
</reference>
<evidence type="ECO:0000313" key="3">
    <source>
        <dbReference type="Proteomes" id="UP001500547"/>
    </source>
</evidence>
<comment type="caution">
    <text evidence="2">The sequence shown here is derived from an EMBL/GenBank/DDBJ whole genome shotgun (WGS) entry which is preliminary data.</text>
</comment>
<dbReference type="RefSeq" id="WP_345532275.1">
    <property type="nucleotide sequence ID" value="NZ_BAABLD010000007.1"/>
</dbReference>
<accession>A0ABP9QK99</accession>
<dbReference type="EMBL" id="BAABLD010000007">
    <property type="protein sequence ID" value="GAA5163248.1"/>
    <property type="molecule type" value="Genomic_DNA"/>
</dbReference>
<evidence type="ECO:0000313" key="2">
    <source>
        <dbReference type="EMBL" id="GAA5163248.1"/>
    </source>
</evidence>
<dbReference type="SUPFAM" id="SSF53474">
    <property type="entry name" value="alpha/beta-Hydrolases"/>
    <property type="match status" value="1"/>
</dbReference>
<keyword evidence="3" id="KW-1185">Reference proteome</keyword>
<evidence type="ECO:0008006" key="4">
    <source>
        <dbReference type="Google" id="ProtNLM"/>
    </source>
</evidence>
<proteinExistence type="predicted"/>
<dbReference type="Gene3D" id="3.40.50.1820">
    <property type="entry name" value="alpha/beta hydrolase"/>
    <property type="match status" value="1"/>
</dbReference>